<dbReference type="Gramene" id="PSS11606">
    <property type="protein sequence ID" value="PSS11606"/>
    <property type="gene ID" value="CEY00_Acc15880"/>
</dbReference>
<dbReference type="CDD" id="cd15795">
    <property type="entry name" value="PMEI-Pla_a_1_like"/>
    <property type="match status" value="1"/>
</dbReference>
<evidence type="ECO:0000259" key="5">
    <source>
        <dbReference type="SMART" id="SM00856"/>
    </source>
</evidence>
<name>A0A2R6QNW2_ACTCC</name>
<dbReference type="STRING" id="1590841.A0A2R6QNW2"/>
<evidence type="ECO:0000256" key="3">
    <source>
        <dbReference type="ARBA" id="ARBA00038471"/>
    </source>
</evidence>
<dbReference type="FunFam" id="1.20.140.40:FF:000002">
    <property type="entry name" value="Putative invertase inhibitor"/>
    <property type="match status" value="1"/>
</dbReference>
<dbReference type="PANTHER" id="PTHR35357:SF17">
    <property type="entry name" value="PECTINESTERASE INHIBITOR 12"/>
    <property type="match status" value="1"/>
</dbReference>
<dbReference type="OMA" id="ATTICEL"/>
<feature type="domain" description="Pectinesterase inhibitor" evidence="5">
    <location>
        <begin position="31"/>
        <end position="183"/>
    </location>
</feature>
<dbReference type="GO" id="GO:0004857">
    <property type="term" value="F:enzyme inhibitor activity"/>
    <property type="evidence" value="ECO:0007669"/>
    <property type="project" value="InterPro"/>
</dbReference>
<comment type="similarity">
    <text evidence="3">Belongs to the PMEI family.</text>
</comment>
<dbReference type="PANTHER" id="PTHR35357">
    <property type="entry name" value="OS02G0537100 PROTEIN"/>
    <property type="match status" value="1"/>
</dbReference>
<evidence type="ECO:0000256" key="4">
    <source>
        <dbReference type="SAM" id="SignalP"/>
    </source>
</evidence>
<dbReference type="Pfam" id="PF04043">
    <property type="entry name" value="PMEI"/>
    <property type="match status" value="1"/>
</dbReference>
<dbReference type="AlphaFoldDB" id="A0A2R6QNW2"/>
<keyword evidence="2" id="KW-1015">Disulfide bond</keyword>
<evidence type="ECO:0000256" key="2">
    <source>
        <dbReference type="ARBA" id="ARBA00023157"/>
    </source>
</evidence>
<dbReference type="InterPro" id="IPR034088">
    <property type="entry name" value="Pla_a_1-like"/>
</dbReference>
<reference evidence="7" key="2">
    <citation type="journal article" date="2018" name="BMC Genomics">
        <title>A manually annotated Actinidia chinensis var. chinensis (kiwifruit) genome highlights the challenges associated with draft genomes and gene prediction in plants.</title>
        <authorList>
            <person name="Pilkington S.M."/>
            <person name="Crowhurst R."/>
            <person name="Hilario E."/>
            <person name="Nardozza S."/>
            <person name="Fraser L."/>
            <person name="Peng Y."/>
            <person name="Gunaseelan K."/>
            <person name="Simpson R."/>
            <person name="Tahir J."/>
            <person name="Deroles S.C."/>
            <person name="Templeton K."/>
            <person name="Luo Z."/>
            <person name="Davy M."/>
            <person name="Cheng C."/>
            <person name="McNeilage M."/>
            <person name="Scaglione D."/>
            <person name="Liu Y."/>
            <person name="Zhang Q."/>
            <person name="Datson P."/>
            <person name="De Silva N."/>
            <person name="Gardiner S.E."/>
            <person name="Bassett H."/>
            <person name="Chagne D."/>
            <person name="McCallum J."/>
            <person name="Dzierzon H."/>
            <person name="Deng C."/>
            <person name="Wang Y.Y."/>
            <person name="Barron L."/>
            <person name="Manako K."/>
            <person name="Bowen J."/>
            <person name="Foster T.M."/>
            <person name="Erridge Z.A."/>
            <person name="Tiffin H."/>
            <person name="Waite C.N."/>
            <person name="Davies K.M."/>
            <person name="Grierson E.P."/>
            <person name="Laing W.A."/>
            <person name="Kirk R."/>
            <person name="Chen X."/>
            <person name="Wood M."/>
            <person name="Montefiori M."/>
            <person name="Brummell D.A."/>
            <person name="Schwinn K.E."/>
            <person name="Catanach A."/>
            <person name="Fullerton C."/>
            <person name="Li D."/>
            <person name="Meiyalaghan S."/>
            <person name="Nieuwenhuizen N."/>
            <person name="Read N."/>
            <person name="Prakash R."/>
            <person name="Hunter D."/>
            <person name="Zhang H."/>
            <person name="McKenzie M."/>
            <person name="Knabel M."/>
            <person name="Harris A."/>
            <person name="Allan A.C."/>
            <person name="Gleave A."/>
            <person name="Chen A."/>
            <person name="Janssen B.J."/>
            <person name="Plunkett B."/>
            <person name="Ampomah-Dwamena C."/>
            <person name="Voogd C."/>
            <person name="Leif D."/>
            <person name="Lafferty D."/>
            <person name="Souleyre E.J.F."/>
            <person name="Varkonyi-Gasic E."/>
            <person name="Gambi F."/>
            <person name="Hanley J."/>
            <person name="Yao J.L."/>
            <person name="Cheung J."/>
            <person name="David K.M."/>
            <person name="Warren B."/>
            <person name="Marsh K."/>
            <person name="Snowden K.C."/>
            <person name="Lin-Wang K."/>
            <person name="Brian L."/>
            <person name="Martinez-Sanchez M."/>
            <person name="Wang M."/>
            <person name="Ileperuma N."/>
            <person name="Macnee N."/>
            <person name="Campin R."/>
            <person name="McAtee P."/>
            <person name="Drummond R.S.M."/>
            <person name="Espley R.V."/>
            <person name="Ireland H.S."/>
            <person name="Wu R."/>
            <person name="Atkinson R.G."/>
            <person name="Karunairetnam S."/>
            <person name="Bulley S."/>
            <person name="Chunkath S."/>
            <person name="Hanley Z."/>
            <person name="Storey R."/>
            <person name="Thrimawithana A.H."/>
            <person name="Thomson S."/>
            <person name="David C."/>
            <person name="Testolin R."/>
            <person name="Huang H."/>
            <person name="Hellens R.P."/>
            <person name="Schaffer R.J."/>
        </authorList>
    </citation>
    <scope>NUCLEOTIDE SEQUENCE [LARGE SCALE GENOMIC DNA]</scope>
    <source>
        <strain evidence="7">cv. Red5</strain>
    </source>
</reference>
<comment type="caution">
    <text evidence="6">The sequence shown here is derived from an EMBL/GenBank/DDBJ whole genome shotgun (WGS) entry which is preliminary data.</text>
</comment>
<proteinExistence type="inferred from homology"/>
<sequence length="196" mass="21782">MWHCSFFTLSFSFLFFLLIIPRENFSPVTGLPEDLVNTTCKQCADKSTVFNYDFCLTSLQPIPTSHVTNLQGLALFAMELALENVTNTFWSIEKMLTSGRFDPYALGCLKDCFELYGEGVSMLVNSIGVFLHEQYDAANVLLSAVMETASTCEEGFKEKEGEVCPLAEENYNLFRLGDIALCTINLLSLALGSKSS</sequence>
<dbReference type="GO" id="GO:0005576">
    <property type="term" value="C:extracellular region"/>
    <property type="evidence" value="ECO:0007669"/>
    <property type="project" value="UniProtKB-ARBA"/>
</dbReference>
<dbReference type="Gene3D" id="1.20.140.40">
    <property type="entry name" value="Invertase/pectin methylesterase inhibitor family protein"/>
    <property type="match status" value="1"/>
</dbReference>
<feature type="chain" id="PRO_5015352369" evidence="4">
    <location>
        <begin position="31"/>
        <end position="196"/>
    </location>
</feature>
<accession>A0A2R6QNW2</accession>
<dbReference type="OrthoDB" id="1902988at2759"/>
<dbReference type="EMBL" id="NKQK01000014">
    <property type="protein sequence ID" value="PSS11606.1"/>
    <property type="molecule type" value="Genomic_DNA"/>
</dbReference>
<keyword evidence="7" id="KW-1185">Reference proteome</keyword>
<dbReference type="InterPro" id="IPR035513">
    <property type="entry name" value="Invertase/methylesterase_inhib"/>
</dbReference>
<dbReference type="SUPFAM" id="SSF101148">
    <property type="entry name" value="Plant invertase/pectin methylesterase inhibitor"/>
    <property type="match status" value="1"/>
</dbReference>
<protein>
    <submittedName>
        <fullName evidence="6">Invertase</fullName>
    </submittedName>
</protein>
<dbReference type="NCBIfam" id="TIGR01614">
    <property type="entry name" value="PME_inhib"/>
    <property type="match status" value="1"/>
</dbReference>
<dbReference type="InParanoid" id="A0A2R6QNW2"/>
<reference evidence="6 7" key="1">
    <citation type="submission" date="2017-07" db="EMBL/GenBank/DDBJ databases">
        <title>An improved, manually edited Actinidia chinensis var. chinensis (kiwifruit) genome highlights the challenges associated with draft genomes and gene prediction in plants.</title>
        <authorList>
            <person name="Pilkington S."/>
            <person name="Crowhurst R."/>
            <person name="Hilario E."/>
            <person name="Nardozza S."/>
            <person name="Fraser L."/>
            <person name="Peng Y."/>
            <person name="Gunaseelan K."/>
            <person name="Simpson R."/>
            <person name="Tahir J."/>
            <person name="Deroles S."/>
            <person name="Templeton K."/>
            <person name="Luo Z."/>
            <person name="Davy M."/>
            <person name="Cheng C."/>
            <person name="Mcneilage M."/>
            <person name="Scaglione D."/>
            <person name="Liu Y."/>
            <person name="Zhang Q."/>
            <person name="Datson P."/>
            <person name="De Silva N."/>
            <person name="Gardiner S."/>
            <person name="Bassett H."/>
            <person name="Chagne D."/>
            <person name="Mccallum J."/>
            <person name="Dzierzon H."/>
            <person name="Deng C."/>
            <person name="Wang Y.-Y."/>
            <person name="Barron N."/>
            <person name="Manako K."/>
            <person name="Bowen J."/>
            <person name="Foster T."/>
            <person name="Erridge Z."/>
            <person name="Tiffin H."/>
            <person name="Waite C."/>
            <person name="Davies K."/>
            <person name="Grierson E."/>
            <person name="Laing W."/>
            <person name="Kirk R."/>
            <person name="Chen X."/>
            <person name="Wood M."/>
            <person name="Montefiori M."/>
            <person name="Brummell D."/>
            <person name="Schwinn K."/>
            <person name="Catanach A."/>
            <person name="Fullerton C."/>
            <person name="Li D."/>
            <person name="Meiyalaghan S."/>
            <person name="Nieuwenhuizen N."/>
            <person name="Read N."/>
            <person name="Prakash R."/>
            <person name="Hunter D."/>
            <person name="Zhang H."/>
            <person name="Mckenzie M."/>
            <person name="Knabel M."/>
            <person name="Harris A."/>
            <person name="Allan A."/>
            <person name="Chen A."/>
            <person name="Janssen B."/>
            <person name="Plunkett B."/>
            <person name="Dwamena C."/>
            <person name="Voogd C."/>
            <person name="Leif D."/>
            <person name="Lafferty D."/>
            <person name="Souleyre E."/>
            <person name="Varkonyi-Gasic E."/>
            <person name="Gambi F."/>
            <person name="Hanley J."/>
            <person name="Yao J.-L."/>
            <person name="Cheung J."/>
            <person name="David K."/>
            <person name="Warren B."/>
            <person name="Marsh K."/>
            <person name="Snowden K."/>
            <person name="Lin-Wang K."/>
            <person name="Brian L."/>
            <person name="Martinez-Sanchez M."/>
            <person name="Wang M."/>
            <person name="Ileperuma N."/>
            <person name="Macnee N."/>
            <person name="Campin R."/>
            <person name="Mcatee P."/>
            <person name="Drummond R."/>
            <person name="Espley R."/>
            <person name="Ireland H."/>
            <person name="Wu R."/>
            <person name="Atkinson R."/>
            <person name="Karunairetnam S."/>
            <person name="Bulley S."/>
            <person name="Chunkath S."/>
            <person name="Hanley Z."/>
            <person name="Storey R."/>
            <person name="Thrimawithana A."/>
            <person name="Thomson S."/>
            <person name="David C."/>
            <person name="Testolin R."/>
        </authorList>
    </citation>
    <scope>NUCLEOTIDE SEQUENCE [LARGE SCALE GENOMIC DNA]</scope>
    <source>
        <strain evidence="7">cv. Red5</strain>
        <tissue evidence="6">Young leaf</tissue>
    </source>
</reference>
<dbReference type="InterPro" id="IPR006501">
    <property type="entry name" value="Pectinesterase_inhib_dom"/>
</dbReference>
<keyword evidence="1 4" id="KW-0732">Signal</keyword>
<dbReference type="Proteomes" id="UP000241394">
    <property type="component" value="Chromosome LG14"/>
</dbReference>
<gene>
    <name evidence="6" type="ORF">CEY00_Acc15880</name>
</gene>
<evidence type="ECO:0000256" key="1">
    <source>
        <dbReference type="ARBA" id="ARBA00022729"/>
    </source>
</evidence>
<dbReference type="FunCoup" id="A0A2R6QNW2">
    <property type="interactions" value="17"/>
</dbReference>
<feature type="signal peptide" evidence="4">
    <location>
        <begin position="1"/>
        <end position="30"/>
    </location>
</feature>
<organism evidence="6 7">
    <name type="scientific">Actinidia chinensis var. chinensis</name>
    <name type="common">Chinese soft-hair kiwi</name>
    <dbReference type="NCBI Taxonomy" id="1590841"/>
    <lineage>
        <taxon>Eukaryota</taxon>
        <taxon>Viridiplantae</taxon>
        <taxon>Streptophyta</taxon>
        <taxon>Embryophyta</taxon>
        <taxon>Tracheophyta</taxon>
        <taxon>Spermatophyta</taxon>
        <taxon>Magnoliopsida</taxon>
        <taxon>eudicotyledons</taxon>
        <taxon>Gunneridae</taxon>
        <taxon>Pentapetalae</taxon>
        <taxon>asterids</taxon>
        <taxon>Ericales</taxon>
        <taxon>Actinidiaceae</taxon>
        <taxon>Actinidia</taxon>
    </lineage>
</organism>
<dbReference type="SMART" id="SM00856">
    <property type="entry name" value="PMEI"/>
    <property type="match status" value="1"/>
</dbReference>
<evidence type="ECO:0000313" key="7">
    <source>
        <dbReference type="Proteomes" id="UP000241394"/>
    </source>
</evidence>
<evidence type="ECO:0000313" key="6">
    <source>
        <dbReference type="EMBL" id="PSS11606.1"/>
    </source>
</evidence>